<name>A0A8S0XST6_CYCAE</name>
<proteinExistence type="predicted"/>
<gene>
    <name evidence="2" type="ORF">AAE3_LOCUS12592</name>
</gene>
<feature type="region of interest" description="Disordered" evidence="1">
    <location>
        <begin position="24"/>
        <end position="46"/>
    </location>
</feature>
<protein>
    <submittedName>
        <fullName evidence="2">Uncharacterized protein</fullName>
    </submittedName>
</protein>
<accession>A0A8S0XST6</accession>
<keyword evidence="3" id="KW-1185">Reference proteome</keyword>
<evidence type="ECO:0000313" key="3">
    <source>
        <dbReference type="Proteomes" id="UP000467700"/>
    </source>
</evidence>
<reference evidence="2 3" key="1">
    <citation type="submission" date="2020-01" db="EMBL/GenBank/DDBJ databases">
        <authorList>
            <person name="Gupta K D."/>
        </authorList>
    </citation>
    <scope>NUCLEOTIDE SEQUENCE [LARGE SCALE GENOMIC DNA]</scope>
</reference>
<dbReference type="Proteomes" id="UP000467700">
    <property type="component" value="Unassembled WGS sequence"/>
</dbReference>
<dbReference type="AlphaFoldDB" id="A0A8S0XST6"/>
<dbReference type="EMBL" id="CACVBS010000090">
    <property type="protein sequence ID" value="CAA7270563.1"/>
    <property type="molecule type" value="Genomic_DNA"/>
</dbReference>
<sequence length="143" mass="15318">MEENRQPTFLPRLAPHLFHSRRPAVNPRLRLGTSTPLSSNSSTNQVSAHQLRVTDLSPTPAGYSATPLILIFSQLRSEDAAYAADTFCDIMLADPPAAAGVLVALAKAAKGSEDGAGQLLVFLVQALQGRDLFAALIHQLLYP</sequence>
<organism evidence="2 3">
    <name type="scientific">Cyclocybe aegerita</name>
    <name type="common">Black poplar mushroom</name>
    <name type="synonym">Agrocybe aegerita</name>
    <dbReference type="NCBI Taxonomy" id="1973307"/>
    <lineage>
        <taxon>Eukaryota</taxon>
        <taxon>Fungi</taxon>
        <taxon>Dikarya</taxon>
        <taxon>Basidiomycota</taxon>
        <taxon>Agaricomycotina</taxon>
        <taxon>Agaricomycetes</taxon>
        <taxon>Agaricomycetidae</taxon>
        <taxon>Agaricales</taxon>
        <taxon>Agaricineae</taxon>
        <taxon>Bolbitiaceae</taxon>
        <taxon>Cyclocybe</taxon>
    </lineage>
</organism>
<evidence type="ECO:0000256" key="1">
    <source>
        <dbReference type="SAM" id="MobiDB-lite"/>
    </source>
</evidence>
<comment type="caution">
    <text evidence="2">The sequence shown here is derived from an EMBL/GenBank/DDBJ whole genome shotgun (WGS) entry which is preliminary data.</text>
</comment>
<feature type="compositionally biased region" description="Low complexity" evidence="1">
    <location>
        <begin position="33"/>
        <end position="44"/>
    </location>
</feature>
<dbReference type="OrthoDB" id="10425532at2759"/>
<evidence type="ECO:0000313" key="2">
    <source>
        <dbReference type="EMBL" id="CAA7270563.1"/>
    </source>
</evidence>